<sequence>MGIKKLLGHRFLFVLVIVATCALTWVSLSRIVIPVDVKVEGSDKIAHFIAYFGFTSIWFFFLFFSEKLNKTFKRSLIIASILCVLFGMLMEVLQALLTSYRSSEWYDVMANTSGTIFVVFIFIVFKNKLIKLKQISR</sequence>
<dbReference type="InterPro" id="IPR006976">
    <property type="entry name" value="VanZ-like"/>
</dbReference>
<dbReference type="Proteomes" id="UP000318833">
    <property type="component" value="Unassembled WGS sequence"/>
</dbReference>
<dbReference type="AlphaFoldDB" id="A0A554VJV0"/>
<keyword evidence="1" id="KW-1133">Transmembrane helix</keyword>
<evidence type="ECO:0000313" key="3">
    <source>
        <dbReference type="EMBL" id="TSE08205.1"/>
    </source>
</evidence>
<organism evidence="3 4">
    <name type="scientific">Aquimarina algiphila</name>
    <dbReference type="NCBI Taxonomy" id="2047982"/>
    <lineage>
        <taxon>Bacteria</taxon>
        <taxon>Pseudomonadati</taxon>
        <taxon>Bacteroidota</taxon>
        <taxon>Flavobacteriia</taxon>
        <taxon>Flavobacteriales</taxon>
        <taxon>Flavobacteriaceae</taxon>
        <taxon>Aquimarina</taxon>
    </lineage>
</organism>
<feature type="transmembrane region" description="Helical" evidence="1">
    <location>
        <begin position="45"/>
        <end position="64"/>
    </location>
</feature>
<name>A0A554VJV0_9FLAO</name>
<dbReference type="RefSeq" id="WP_109435592.1">
    <property type="nucleotide sequence ID" value="NZ_CANLFO010000016.1"/>
</dbReference>
<comment type="caution">
    <text evidence="3">The sequence shown here is derived from an EMBL/GenBank/DDBJ whole genome shotgun (WGS) entry which is preliminary data.</text>
</comment>
<gene>
    <name evidence="3" type="ORF">FOF46_13455</name>
</gene>
<reference evidence="3 4" key="1">
    <citation type="submission" date="2019-07" db="EMBL/GenBank/DDBJ databases">
        <title>The draft genome sequence of Aquimarina algiphila M91.</title>
        <authorList>
            <person name="Meng X."/>
        </authorList>
    </citation>
    <scope>NUCLEOTIDE SEQUENCE [LARGE SCALE GENOMIC DNA]</scope>
    <source>
        <strain evidence="3 4">M91</strain>
    </source>
</reference>
<protein>
    <recommendedName>
        <fullName evidence="2">VanZ-like domain-containing protein</fullName>
    </recommendedName>
</protein>
<dbReference type="PANTHER" id="PTHR28008:SF1">
    <property type="entry name" value="DOMAIN PROTEIN, PUTATIVE (AFU_ORTHOLOGUE AFUA_3G10980)-RELATED"/>
    <property type="match status" value="1"/>
</dbReference>
<evidence type="ECO:0000256" key="1">
    <source>
        <dbReference type="SAM" id="Phobius"/>
    </source>
</evidence>
<proteinExistence type="predicted"/>
<dbReference type="EMBL" id="VLNR01000025">
    <property type="protein sequence ID" value="TSE08205.1"/>
    <property type="molecule type" value="Genomic_DNA"/>
</dbReference>
<feature type="transmembrane region" description="Helical" evidence="1">
    <location>
        <begin position="12"/>
        <end position="33"/>
    </location>
</feature>
<evidence type="ECO:0000259" key="2">
    <source>
        <dbReference type="Pfam" id="PF04892"/>
    </source>
</evidence>
<keyword evidence="4" id="KW-1185">Reference proteome</keyword>
<feature type="transmembrane region" description="Helical" evidence="1">
    <location>
        <begin position="108"/>
        <end position="125"/>
    </location>
</feature>
<feature type="transmembrane region" description="Helical" evidence="1">
    <location>
        <begin position="76"/>
        <end position="96"/>
    </location>
</feature>
<dbReference type="NCBIfam" id="NF037970">
    <property type="entry name" value="vanZ_1"/>
    <property type="match status" value="1"/>
</dbReference>
<dbReference type="PANTHER" id="PTHR28008">
    <property type="entry name" value="DOMAIN PROTEIN, PUTATIVE (AFU_ORTHOLOGUE AFUA_3G10980)-RELATED"/>
    <property type="match status" value="1"/>
</dbReference>
<keyword evidence="1" id="KW-0812">Transmembrane</keyword>
<accession>A0A554VJV0</accession>
<dbReference type="Pfam" id="PF04892">
    <property type="entry name" value="VanZ"/>
    <property type="match status" value="1"/>
</dbReference>
<feature type="domain" description="VanZ-like" evidence="2">
    <location>
        <begin position="42"/>
        <end position="125"/>
    </location>
</feature>
<dbReference type="OrthoDB" id="5472246at2"/>
<evidence type="ECO:0000313" key="4">
    <source>
        <dbReference type="Proteomes" id="UP000318833"/>
    </source>
</evidence>
<keyword evidence="1" id="KW-0472">Membrane</keyword>